<proteinExistence type="predicted"/>
<evidence type="ECO:0000313" key="3">
    <source>
        <dbReference type="Proteomes" id="UP000887013"/>
    </source>
</evidence>
<name>A0A8X6TTU7_NEPPI</name>
<protein>
    <submittedName>
        <fullName evidence="2">Uncharacterized protein</fullName>
    </submittedName>
</protein>
<reference evidence="2" key="1">
    <citation type="submission" date="2020-08" db="EMBL/GenBank/DDBJ databases">
        <title>Multicomponent nature underlies the extraordinary mechanical properties of spider dragline silk.</title>
        <authorList>
            <person name="Kono N."/>
            <person name="Nakamura H."/>
            <person name="Mori M."/>
            <person name="Yoshida Y."/>
            <person name="Ohtoshi R."/>
            <person name="Malay A.D."/>
            <person name="Moran D.A.P."/>
            <person name="Tomita M."/>
            <person name="Numata K."/>
            <person name="Arakawa K."/>
        </authorList>
    </citation>
    <scope>NUCLEOTIDE SEQUENCE</scope>
</reference>
<feature type="compositionally biased region" description="Basic residues" evidence="1">
    <location>
        <begin position="14"/>
        <end position="25"/>
    </location>
</feature>
<organism evidence="2 3">
    <name type="scientific">Nephila pilipes</name>
    <name type="common">Giant wood spider</name>
    <name type="synonym">Nephila maculata</name>
    <dbReference type="NCBI Taxonomy" id="299642"/>
    <lineage>
        <taxon>Eukaryota</taxon>
        <taxon>Metazoa</taxon>
        <taxon>Ecdysozoa</taxon>
        <taxon>Arthropoda</taxon>
        <taxon>Chelicerata</taxon>
        <taxon>Arachnida</taxon>
        <taxon>Araneae</taxon>
        <taxon>Araneomorphae</taxon>
        <taxon>Entelegynae</taxon>
        <taxon>Araneoidea</taxon>
        <taxon>Nephilidae</taxon>
        <taxon>Nephila</taxon>
    </lineage>
</organism>
<feature type="region of interest" description="Disordered" evidence="1">
    <location>
        <begin position="1"/>
        <end position="25"/>
    </location>
</feature>
<feature type="compositionally biased region" description="Polar residues" evidence="1">
    <location>
        <begin position="66"/>
        <end position="94"/>
    </location>
</feature>
<evidence type="ECO:0000256" key="1">
    <source>
        <dbReference type="SAM" id="MobiDB-lite"/>
    </source>
</evidence>
<sequence>MVFAFHQLKFSNRGSKKKDRHKKRTTVYAPEYLDENFAGNTYIHNNIFLPNPQNLEERLSPEMDDTTFSVDSDETTQATDHPTSSSSSHGNTRNKSIHHHDENCGD</sequence>
<dbReference type="Proteomes" id="UP000887013">
    <property type="component" value="Unassembled WGS sequence"/>
</dbReference>
<dbReference type="AlphaFoldDB" id="A0A8X6TTU7"/>
<dbReference type="OrthoDB" id="6423375at2759"/>
<keyword evidence="3" id="KW-1185">Reference proteome</keyword>
<evidence type="ECO:0000313" key="2">
    <source>
        <dbReference type="EMBL" id="GFT45734.1"/>
    </source>
</evidence>
<comment type="caution">
    <text evidence="2">The sequence shown here is derived from an EMBL/GenBank/DDBJ whole genome shotgun (WGS) entry which is preliminary data.</text>
</comment>
<accession>A0A8X6TTU7</accession>
<dbReference type="EMBL" id="BMAW01015822">
    <property type="protein sequence ID" value="GFT45734.1"/>
    <property type="molecule type" value="Genomic_DNA"/>
</dbReference>
<gene>
    <name evidence="2" type="primary">AVEN_62812_1</name>
    <name evidence="2" type="ORF">NPIL_155751</name>
</gene>
<feature type="region of interest" description="Disordered" evidence="1">
    <location>
        <begin position="53"/>
        <end position="106"/>
    </location>
</feature>